<sequence length="277" mass="30673">MLFVLSGLLVNVWTTSDRRLRNSLLAALAPLILMVLYKLLAKAVHRYALRSLPFRNLRGKTIILIAPSLDSLALEVIEELTKRGVQLLIALPTPVTDPTNMQLILLLRQGGNEEVFLEQCTLQSAEDTVRFARQWVAAARLPSHTSRLDAVVVMPHGGEDHRFLLLNVLMPYLAGETDTGPPVRVVPVNPSPTEAALWRDFQLSLGPHPPLLLIPSPRSSLDALWAILAPRPLISPGLFHLRGKPRAFQCPSNPQQFEQQLASVQAFIRASIQNKPA</sequence>
<keyword evidence="2" id="KW-1185">Reference proteome</keyword>
<evidence type="ECO:0000313" key="2">
    <source>
        <dbReference type="Proteomes" id="UP000235388"/>
    </source>
</evidence>
<dbReference type="EMBL" id="PGCJ01000102">
    <property type="protein sequence ID" value="PLW48562.1"/>
    <property type="molecule type" value="Genomic_DNA"/>
</dbReference>
<reference evidence="1 2" key="1">
    <citation type="submission" date="2017-11" db="EMBL/GenBank/DDBJ databases">
        <title>De novo assembly and phasing of dikaryotic genomes from two isolates of Puccinia coronata f. sp. avenae, the causal agent of oat crown rust.</title>
        <authorList>
            <person name="Miller M.E."/>
            <person name="Zhang Y."/>
            <person name="Omidvar V."/>
            <person name="Sperschneider J."/>
            <person name="Schwessinger B."/>
            <person name="Raley C."/>
            <person name="Palmer J.M."/>
            <person name="Garnica D."/>
            <person name="Upadhyaya N."/>
            <person name="Rathjen J."/>
            <person name="Taylor J.M."/>
            <person name="Park R.F."/>
            <person name="Dodds P.N."/>
            <person name="Hirsch C.D."/>
            <person name="Kianian S.F."/>
            <person name="Figueroa M."/>
        </authorList>
    </citation>
    <scope>NUCLEOTIDE SEQUENCE [LARGE SCALE GENOMIC DNA]</scope>
    <source>
        <strain evidence="1">12NC29</strain>
    </source>
</reference>
<organism evidence="1 2">
    <name type="scientific">Puccinia coronata f. sp. avenae</name>
    <dbReference type="NCBI Taxonomy" id="200324"/>
    <lineage>
        <taxon>Eukaryota</taxon>
        <taxon>Fungi</taxon>
        <taxon>Dikarya</taxon>
        <taxon>Basidiomycota</taxon>
        <taxon>Pucciniomycotina</taxon>
        <taxon>Pucciniomycetes</taxon>
        <taxon>Pucciniales</taxon>
        <taxon>Pucciniaceae</taxon>
        <taxon>Puccinia</taxon>
    </lineage>
</organism>
<dbReference type="STRING" id="200324.A0A2N5VEY4"/>
<name>A0A2N5VEY4_9BASI</name>
<gene>
    <name evidence="1" type="ORF">PCANC_12198</name>
</gene>
<proteinExistence type="predicted"/>
<dbReference type="Proteomes" id="UP000235388">
    <property type="component" value="Unassembled WGS sequence"/>
</dbReference>
<dbReference type="OrthoDB" id="191979at2759"/>
<accession>A0A2N5VEY4</accession>
<comment type="caution">
    <text evidence="1">The sequence shown here is derived from an EMBL/GenBank/DDBJ whole genome shotgun (WGS) entry which is preliminary data.</text>
</comment>
<protein>
    <submittedName>
        <fullName evidence="1">Uncharacterized protein</fullName>
    </submittedName>
</protein>
<evidence type="ECO:0000313" key="1">
    <source>
        <dbReference type="EMBL" id="PLW48562.1"/>
    </source>
</evidence>
<dbReference type="AlphaFoldDB" id="A0A2N5VEY4"/>